<evidence type="ECO:0000256" key="1">
    <source>
        <dbReference type="SAM" id="MobiDB-lite"/>
    </source>
</evidence>
<evidence type="ECO:0000313" key="2">
    <source>
        <dbReference type="EMBL" id="KAK3399428.1"/>
    </source>
</evidence>
<feature type="region of interest" description="Disordered" evidence="1">
    <location>
        <begin position="180"/>
        <end position="228"/>
    </location>
</feature>
<feature type="compositionally biased region" description="Low complexity" evidence="1">
    <location>
        <begin position="206"/>
        <end position="218"/>
    </location>
</feature>
<reference evidence="2" key="2">
    <citation type="submission" date="2023-07" db="EMBL/GenBank/DDBJ databases">
        <authorList>
            <consortium name="Lawrence Berkeley National Laboratory"/>
            <person name="Haridas S."/>
            <person name="Hensen N."/>
            <person name="Bonometti L."/>
            <person name="Westerberg I."/>
            <person name="Brannstrom I.O."/>
            <person name="Guillou S."/>
            <person name="Cros-Aarteil S."/>
            <person name="Calhoun S."/>
            <person name="Kuo A."/>
            <person name="Mondo S."/>
            <person name="Pangilinan J."/>
            <person name="Riley R."/>
            <person name="LaButti K."/>
            <person name="Andreopoulos B."/>
            <person name="Lipzen A."/>
            <person name="Chen C."/>
            <person name="Yanf M."/>
            <person name="Daum C."/>
            <person name="Ng V."/>
            <person name="Clum A."/>
            <person name="Steindorff A."/>
            <person name="Ohm R."/>
            <person name="Martin F."/>
            <person name="Silar P."/>
            <person name="Natvig D."/>
            <person name="Lalanne C."/>
            <person name="Gautier V."/>
            <person name="Ament-velasquez S.L."/>
            <person name="Kruys A."/>
            <person name="Hutchinson M.I."/>
            <person name="Powell A.J."/>
            <person name="Barry K."/>
            <person name="Miller A.N."/>
            <person name="Grigoriev I.V."/>
            <person name="Debuchy R."/>
            <person name="Gladieux P."/>
            <person name="Thoren M.H."/>
            <person name="Johannesson H."/>
        </authorList>
    </citation>
    <scope>NUCLEOTIDE SEQUENCE</scope>
    <source>
        <strain evidence="2">FGSC 1904</strain>
    </source>
</reference>
<evidence type="ECO:0000313" key="3">
    <source>
        <dbReference type="Proteomes" id="UP001281003"/>
    </source>
</evidence>
<dbReference type="AlphaFoldDB" id="A0AAE0UCV0"/>
<dbReference type="EMBL" id="JAUTDP010000005">
    <property type="protein sequence ID" value="KAK3399428.1"/>
    <property type="molecule type" value="Genomic_DNA"/>
</dbReference>
<sequence>MPPYQRATGAHARSQTMSTPIRAIRHRIDRPLGNSPVGRAVTARRNAILRRGLCEQLLASRVQGNRNQPTLFSRTYDDKPDDDFMLDGVNGLKNDVLVAFIATLHQENSTKDQSALLKDAPSASSPWGSSLLSEKHGVNLDSSVVTSTSASSSASSTRSIDHHSLTEKALLFLDSTTSTTGPSLNNKISPDETSVLSQDTSKPIDSHQSSSIQSSSRGSDSEDDEQWATPLVYGPPITWSSNDICEQKGCHTFKFSRNKREWIAMSVHRKGLYLCVGRYDAAVQHADSLCPKCEYYQSVEESEERRARRFSEVIAWLDGIDDGAEEKDASRWCKDVLGAADCQIGVV</sequence>
<dbReference type="Proteomes" id="UP001281003">
    <property type="component" value="Unassembled WGS sequence"/>
</dbReference>
<comment type="caution">
    <text evidence="2">The sequence shown here is derived from an EMBL/GenBank/DDBJ whole genome shotgun (WGS) entry which is preliminary data.</text>
</comment>
<proteinExistence type="predicted"/>
<protein>
    <submittedName>
        <fullName evidence="2">Uncharacterized protein</fullName>
    </submittedName>
</protein>
<accession>A0AAE0UCV0</accession>
<gene>
    <name evidence="2" type="ORF">B0T20DRAFT_478799</name>
</gene>
<name>A0AAE0UCV0_SORBR</name>
<feature type="compositionally biased region" description="Polar residues" evidence="1">
    <location>
        <begin position="180"/>
        <end position="203"/>
    </location>
</feature>
<reference evidence="2" key="1">
    <citation type="journal article" date="2023" name="Mol. Phylogenet. Evol.">
        <title>Genome-scale phylogeny and comparative genomics of the fungal order Sordariales.</title>
        <authorList>
            <person name="Hensen N."/>
            <person name="Bonometti L."/>
            <person name="Westerberg I."/>
            <person name="Brannstrom I.O."/>
            <person name="Guillou S."/>
            <person name="Cros-Aarteil S."/>
            <person name="Calhoun S."/>
            <person name="Haridas S."/>
            <person name="Kuo A."/>
            <person name="Mondo S."/>
            <person name="Pangilinan J."/>
            <person name="Riley R."/>
            <person name="LaButti K."/>
            <person name="Andreopoulos B."/>
            <person name="Lipzen A."/>
            <person name="Chen C."/>
            <person name="Yan M."/>
            <person name="Daum C."/>
            <person name="Ng V."/>
            <person name="Clum A."/>
            <person name="Steindorff A."/>
            <person name="Ohm R.A."/>
            <person name="Martin F."/>
            <person name="Silar P."/>
            <person name="Natvig D.O."/>
            <person name="Lalanne C."/>
            <person name="Gautier V."/>
            <person name="Ament-Velasquez S.L."/>
            <person name="Kruys A."/>
            <person name="Hutchinson M.I."/>
            <person name="Powell A.J."/>
            <person name="Barry K."/>
            <person name="Miller A.N."/>
            <person name="Grigoriev I.V."/>
            <person name="Debuchy R."/>
            <person name="Gladieux P."/>
            <person name="Hiltunen Thoren M."/>
            <person name="Johannesson H."/>
        </authorList>
    </citation>
    <scope>NUCLEOTIDE SEQUENCE</scope>
    <source>
        <strain evidence="2">FGSC 1904</strain>
    </source>
</reference>
<organism evidence="2 3">
    <name type="scientific">Sordaria brevicollis</name>
    <dbReference type="NCBI Taxonomy" id="83679"/>
    <lineage>
        <taxon>Eukaryota</taxon>
        <taxon>Fungi</taxon>
        <taxon>Dikarya</taxon>
        <taxon>Ascomycota</taxon>
        <taxon>Pezizomycotina</taxon>
        <taxon>Sordariomycetes</taxon>
        <taxon>Sordariomycetidae</taxon>
        <taxon>Sordariales</taxon>
        <taxon>Sordariaceae</taxon>
        <taxon>Sordaria</taxon>
    </lineage>
</organism>
<keyword evidence="3" id="KW-1185">Reference proteome</keyword>